<dbReference type="PANTHER" id="PTHR33744">
    <property type="entry name" value="CARBOHYDRATE DIACID REGULATOR"/>
    <property type="match status" value="1"/>
</dbReference>
<feature type="domain" description="PucR C-terminal helix-turn-helix" evidence="2">
    <location>
        <begin position="353"/>
        <end position="409"/>
    </location>
</feature>
<comment type="similarity">
    <text evidence="1">Belongs to the CdaR family.</text>
</comment>
<dbReference type="Proteomes" id="UP000243680">
    <property type="component" value="Chromosome 2"/>
</dbReference>
<dbReference type="InterPro" id="IPR042070">
    <property type="entry name" value="PucR_C-HTH_sf"/>
</dbReference>
<dbReference type="EMBL" id="CP013422">
    <property type="protein sequence ID" value="AOJ77904.1"/>
    <property type="molecule type" value="Genomic_DNA"/>
</dbReference>
<dbReference type="Gene3D" id="1.10.10.2840">
    <property type="entry name" value="PucR C-terminal helix-turn-helix domain"/>
    <property type="match status" value="1"/>
</dbReference>
<dbReference type="InterPro" id="IPR051448">
    <property type="entry name" value="CdaR-like_regulators"/>
</dbReference>
<name>A0A1B4LL39_9BURK</name>
<dbReference type="Pfam" id="PF17853">
    <property type="entry name" value="GGDEF_2"/>
    <property type="match status" value="1"/>
</dbReference>
<sequence>MRVIHVPSPSALLRQQIKTISDDLSTVIERTYAALGDIDGYEDLPISVKKDIVDSISISERLWFQSIVDGEFPDNESLKTFQDFGRRRVHQGISLQSLLRAFRMALREVWRACADLGSKHDILRDELLFEISPYLMDYFDHMSQLISSAYLDEQYRQARWQESLRYQLHDVVFSRSRDDDAFRKITKALGLDHAVPRIAVALVSSALDGEPIQADRALDQIVQVTAGILKTSRDTLVDARHHDRLVIWVPSIQQESASASDRRVAEYMATLQERLPSVTSIGIGLAGVGAQGWAASADEAIRALDFGNRFAPDQKVHRYSDIVIEECIRGNDSALNYFLSLLNELSVESGATRTIEAFFTNRRRRKVTAAALDIHPNTLDHRLERVESILGAKLDDARWIAKLEIALKLRDGACALPA</sequence>
<reference evidence="5 6" key="1">
    <citation type="submission" date="2015-12" db="EMBL/GenBank/DDBJ databases">
        <title>Diversity of Burkholderia near neighbor genomes.</title>
        <authorList>
            <person name="Sahl J."/>
            <person name="Wagner D."/>
            <person name="Keim P."/>
        </authorList>
    </citation>
    <scope>NUCLEOTIDE SEQUENCE [LARGE SCALE GENOMIC DNA]</scope>
    <source>
        <strain evidence="5 6">MSMB0783</strain>
    </source>
</reference>
<dbReference type="InterPro" id="IPR025751">
    <property type="entry name" value="RsbRD_N_dom"/>
</dbReference>
<dbReference type="AlphaFoldDB" id="A0A1B4LL39"/>
<feature type="domain" description="CdaR GGDEF-like" evidence="4">
    <location>
        <begin position="178"/>
        <end position="305"/>
    </location>
</feature>
<evidence type="ECO:0000313" key="6">
    <source>
        <dbReference type="Proteomes" id="UP000243680"/>
    </source>
</evidence>
<evidence type="ECO:0000259" key="2">
    <source>
        <dbReference type="Pfam" id="PF13556"/>
    </source>
</evidence>
<evidence type="ECO:0000259" key="3">
    <source>
        <dbReference type="Pfam" id="PF14361"/>
    </source>
</evidence>
<dbReference type="InterPro" id="IPR041522">
    <property type="entry name" value="CdaR_GGDEF"/>
</dbReference>
<evidence type="ECO:0000259" key="4">
    <source>
        <dbReference type="Pfam" id="PF17853"/>
    </source>
</evidence>
<protein>
    <submittedName>
        <fullName evidence="5">PucR family transcriptional regulator</fullName>
    </submittedName>
</protein>
<feature type="domain" description="RsbT co-antagonist protein RsbRD N-terminal" evidence="3">
    <location>
        <begin position="38"/>
        <end position="165"/>
    </location>
</feature>
<dbReference type="InterPro" id="IPR025736">
    <property type="entry name" value="PucR_C-HTH_dom"/>
</dbReference>
<dbReference type="RefSeq" id="WP_069240063.1">
    <property type="nucleotide sequence ID" value="NZ_CP013422.1"/>
</dbReference>
<evidence type="ECO:0000256" key="1">
    <source>
        <dbReference type="ARBA" id="ARBA00006754"/>
    </source>
</evidence>
<proteinExistence type="inferred from homology"/>
<dbReference type="PANTHER" id="PTHR33744:SF1">
    <property type="entry name" value="DNA-BINDING TRANSCRIPTIONAL ACTIVATOR ADER"/>
    <property type="match status" value="1"/>
</dbReference>
<dbReference type="Pfam" id="PF14361">
    <property type="entry name" value="RsbRD_N"/>
    <property type="match status" value="1"/>
</dbReference>
<accession>A0A1B4LL39</accession>
<evidence type="ECO:0000313" key="5">
    <source>
        <dbReference type="EMBL" id="AOJ77904.1"/>
    </source>
</evidence>
<organism evidence="5 6">
    <name type="scientific">Burkholderia ubonensis</name>
    <dbReference type="NCBI Taxonomy" id="101571"/>
    <lineage>
        <taxon>Bacteria</taxon>
        <taxon>Pseudomonadati</taxon>
        <taxon>Pseudomonadota</taxon>
        <taxon>Betaproteobacteria</taxon>
        <taxon>Burkholderiales</taxon>
        <taxon>Burkholderiaceae</taxon>
        <taxon>Burkholderia</taxon>
        <taxon>Burkholderia cepacia complex</taxon>
    </lineage>
</organism>
<gene>
    <name evidence="5" type="ORF">WJ35_22920</name>
</gene>
<dbReference type="Pfam" id="PF13556">
    <property type="entry name" value="HTH_30"/>
    <property type="match status" value="1"/>
</dbReference>